<name>A0A1Y1Z7W9_9FUNG</name>
<dbReference type="Proteomes" id="UP000193498">
    <property type="component" value="Unassembled WGS sequence"/>
</dbReference>
<protein>
    <submittedName>
        <fullName evidence="2">ARM repeat-containing protein</fullName>
    </submittedName>
</protein>
<dbReference type="InterPro" id="IPR013598">
    <property type="entry name" value="Exportin-1/Importin-b-like"/>
</dbReference>
<evidence type="ECO:0000313" key="3">
    <source>
        <dbReference type="Proteomes" id="UP000193498"/>
    </source>
</evidence>
<dbReference type="SUPFAM" id="SSF48371">
    <property type="entry name" value="ARM repeat"/>
    <property type="match status" value="1"/>
</dbReference>
<dbReference type="Pfam" id="PF03810">
    <property type="entry name" value="IBN_N"/>
    <property type="match status" value="1"/>
</dbReference>
<dbReference type="Pfam" id="PF08389">
    <property type="entry name" value="Xpo1"/>
    <property type="match status" value="1"/>
</dbReference>
<dbReference type="FunCoup" id="A0A1Y1Z7W9">
    <property type="interactions" value="1325"/>
</dbReference>
<dbReference type="InterPro" id="IPR001494">
    <property type="entry name" value="Importin-beta_N"/>
</dbReference>
<keyword evidence="3" id="KW-1185">Reference proteome</keyword>
<dbReference type="Pfam" id="PF24139">
    <property type="entry name" value="TPR_TNPO3_IPO13_4th"/>
    <property type="match status" value="1"/>
</dbReference>
<dbReference type="PROSITE" id="PS50166">
    <property type="entry name" value="IMPORTIN_B_NT"/>
    <property type="match status" value="1"/>
</dbReference>
<dbReference type="Pfam" id="PF24140">
    <property type="entry name" value="TPR_TNPO3_IPO13_3rd"/>
    <property type="match status" value="1"/>
</dbReference>
<dbReference type="OrthoDB" id="435593at2759"/>
<comment type="caution">
    <text evidence="2">The sequence shown here is derived from an EMBL/GenBank/DDBJ whole genome shotgun (WGS) entry which is preliminary data.</text>
</comment>
<evidence type="ECO:0000259" key="1">
    <source>
        <dbReference type="PROSITE" id="PS50166"/>
    </source>
</evidence>
<evidence type="ECO:0000313" key="2">
    <source>
        <dbReference type="EMBL" id="ORY06351.1"/>
    </source>
</evidence>
<dbReference type="InterPro" id="IPR057942">
    <property type="entry name" value="TPR_TNPO3_IPO13_3rd"/>
</dbReference>
<dbReference type="InterPro" id="IPR051345">
    <property type="entry name" value="Importin_beta-like_NTR"/>
</dbReference>
<gene>
    <name evidence="2" type="ORF">K493DRAFT_274471</name>
</gene>
<accession>A0A1Y1Z7W9</accession>
<dbReference type="InterPro" id="IPR016024">
    <property type="entry name" value="ARM-type_fold"/>
</dbReference>
<sequence>MSAAKVTEVVQAIQTLFSSSNASSKSEANLWLQQIQKTPEAWSLAAELLGEQNNSVEVHTFSAQMLRNKVVADLRDLDTSRCFELRDSLINLLYKFRSGPNLVKTQLCLALVALALQLKEWEDPVNELIQMLGGSPETAGCLLEFLTVLPEEINGNQKIPMPRQEYIERSGQLLTGNSEHVLQLLITSIQNSGSDSDIQVKLFTCLRSWLQSGDISVTYFNESPLPDLVFKALESEELFDIAVDVICEIIDESRETEECIPLIGRLRENFKPLKEMMKQTDLEDRDRLKAFCRIFTEAGEAYLELIVENLERFRDVVDGILECVNLPDLDTVPMTFYFWCSLASRLQQINDSDTRHDFQEIFFSLVDIIIKQLHYPYNLDDWTSEDREDFMNFREEISDVLLDCCHLLGAENSLARPYTLLSNYIANPDNAQWQDIEAPLVALKFMAAQVEETESVIVPKIMKLIPHLPSHPKVRTASTLVISYFSAWTAEHPEYIPSQLDYISAGFEHPEVASAAAIALNYLCKDCSRHLVDYLSQLHPFYLAAAKSLTQKEMLEITEALAHVISAVPLSNILPTVQTFCFPISEALNELLSKGTYTPEHITEISDLVERIGVFLEYIAPEELYFGERSPVASLIQDLWPLFERLLVSFSSEPIVSESLCVCLKPCFVYYRQDFIPLLPSCIERIASAFRNGGLSCYLRISKIIIEEYAENVPESRPTLFNLLENLSESMFKIAQNKRFTDVPDVAEEYFMLVTAFLSKLPHMLLQTPMLSSIIRCGIAAFGSDYHRVLTSVLEFFTKLLDLMKACSKEPAVVGLSQKIICDLGADFVRYLLIGMVQTFSLDLVGDVGNIFVLLGELYPEENQNWMVGTIDQFPPEALSAGERESFLTEYHGAIQNQHKRRLGILFTEFVTQYRRKNFDLLKGRND</sequence>
<dbReference type="GO" id="GO:0031267">
    <property type="term" value="F:small GTPase binding"/>
    <property type="evidence" value="ECO:0007669"/>
    <property type="project" value="InterPro"/>
</dbReference>
<dbReference type="InParanoid" id="A0A1Y1Z7W9"/>
<dbReference type="GO" id="GO:0006606">
    <property type="term" value="P:protein import into nucleus"/>
    <property type="evidence" value="ECO:0007669"/>
    <property type="project" value="TreeGrafter"/>
</dbReference>
<dbReference type="AlphaFoldDB" id="A0A1Y1Z7W9"/>
<dbReference type="InterPro" id="IPR011989">
    <property type="entry name" value="ARM-like"/>
</dbReference>
<dbReference type="PANTHER" id="PTHR12363:SF53">
    <property type="entry name" value="MRNA TRANSPORT REGULATOR MTR10"/>
    <property type="match status" value="1"/>
</dbReference>
<organism evidence="2 3">
    <name type="scientific">Basidiobolus meristosporus CBS 931.73</name>
    <dbReference type="NCBI Taxonomy" id="1314790"/>
    <lineage>
        <taxon>Eukaryota</taxon>
        <taxon>Fungi</taxon>
        <taxon>Fungi incertae sedis</taxon>
        <taxon>Zoopagomycota</taxon>
        <taxon>Entomophthoromycotina</taxon>
        <taxon>Basidiobolomycetes</taxon>
        <taxon>Basidiobolales</taxon>
        <taxon>Basidiobolaceae</taxon>
        <taxon>Basidiobolus</taxon>
    </lineage>
</organism>
<proteinExistence type="predicted"/>
<reference evidence="2 3" key="1">
    <citation type="submission" date="2016-07" db="EMBL/GenBank/DDBJ databases">
        <title>Pervasive Adenine N6-methylation of Active Genes in Fungi.</title>
        <authorList>
            <consortium name="DOE Joint Genome Institute"/>
            <person name="Mondo S.J."/>
            <person name="Dannebaum R.O."/>
            <person name="Kuo R.C."/>
            <person name="Labutti K."/>
            <person name="Haridas S."/>
            <person name="Kuo A."/>
            <person name="Salamov A."/>
            <person name="Ahrendt S.R."/>
            <person name="Lipzen A."/>
            <person name="Sullivan W."/>
            <person name="Andreopoulos W.B."/>
            <person name="Clum A."/>
            <person name="Lindquist E."/>
            <person name="Daum C."/>
            <person name="Ramamoorthy G.K."/>
            <person name="Gryganskyi A."/>
            <person name="Culley D."/>
            <person name="Magnuson J.K."/>
            <person name="James T.Y."/>
            <person name="O'Malley M.A."/>
            <person name="Stajich J.E."/>
            <person name="Spatafora J.W."/>
            <person name="Visel A."/>
            <person name="Grigoriev I.V."/>
        </authorList>
    </citation>
    <scope>NUCLEOTIDE SEQUENCE [LARGE SCALE GENOMIC DNA]</scope>
    <source>
        <strain evidence="2 3">CBS 931.73</strain>
    </source>
</reference>
<dbReference type="GO" id="GO:0005737">
    <property type="term" value="C:cytoplasm"/>
    <property type="evidence" value="ECO:0007669"/>
    <property type="project" value="TreeGrafter"/>
</dbReference>
<feature type="domain" description="Importin N-terminal" evidence="1">
    <location>
        <begin position="28"/>
        <end position="95"/>
    </location>
</feature>
<dbReference type="PANTHER" id="PTHR12363">
    <property type="entry name" value="TRANSPORTIN 3 AND IMPORTIN 13"/>
    <property type="match status" value="1"/>
</dbReference>
<dbReference type="SMART" id="SM00913">
    <property type="entry name" value="IBN_N"/>
    <property type="match status" value="1"/>
</dbReference>
<dbReference type="STRING" id="1314790.A0A1Y1Z7W9"/>
<dbReference type="InterPro" id="IPR057941">
    <property type="entry name" value="TPR_TNPO3_IPO13_2nd"/>
</dbReference>
<dbReference type="Gene3D" id="1.25.10.10">
    <property type="entry name" value="Leucine-rich Repeat Variant"/>
    <property type="match status" value="1"/>
</dbReference>
<dbReference type="EMBL" id="MCFE01000017">
    <property type="protein sequence ID" value="ORY06351.1"/>
    <property type="molecule type" value="Genomic_DNA"/>
</dbReference>
<dbReference type="Pfam" id="PF24138">
    <property type="entry name" value="TPR_TNPO3_IPO13_2nd"/>
    <property type="match status" value="1"/>
</dbReference>
<dbReference type="InterPro" id="IPR058537">
    <property type="entry name" value="TPR_TNPO3_IPO13_4th"/>
</dbReference>